<comment type="caution">
    <text evidence="3">The sequence shown here is derived from an EMBL/GenBank/DDBJ whole genome shotgun (WGS) entry which is preliminary data.</text>
</comment>
<accession>A0A937CRB9</accession>
<sequence length="325" mass="33722">MSTPTRRFALALLAGLCACSLAQAQGAWPSRPIRMIVPLAAGSAVDNAARIVVQKMGQNVGQSIVIDNRPGAAGLIGAGEVAKAAPDGYTLGGFNDSIMTMLPNMHAKMPWDIVKDFEPVSLVATVEWGLVVPTDAPEKSAADLVAVARKSPGQVNYGSGGNGSPQHIAMALFASQAGVQMKHVPYKGATQAAMGVAGKEVDAAFQGIATVSALVKGGKLRLIGVTTPKRMPQFPDVPTVSESGLPGFEFNSWFAIMAPAGTPKEVVQRLSAEVAKALADPEVRDKLNAQGLTPRGTTPEELGTAMRAQLAKYGALIKANNITAE</sequence>
<dbReference type="InterPro" id="IPR005064">
    <property type="entry name" value="BUG"/>
</dbReference>
<dbReference type="PROSITE" id="PS51257">
    <property type="entry name" value="PROKAR_LIPOPROTEIN"/>
    <property type="match status" value="1"/>
</dbReference>
<dbReference type="RefSeq" id="WP_201673302.1">
    <property type="nucleotide sequence ID" value="NZ_JAEQNE010000001.1"/>
</dbReference>
<evidence type="ECO:0000313" key="4">
    <source>
        <dbReference type="Proteomes" id="UP000599109"/>
    </source>
</evidence>
<dbReference type="Gene3D" id="3.40.190.10">
    <property type="entry name" value="Periplasmic binding protein-like II"/>
    <property type="match status" value="1"/>
</dbReference>
<evidence type="ECO:0000313" key="3">
    <source>
        <dbReference type="EMBL" id="MBL0390720.1"/>
    </source>
</evidence>
<evidence type="ECO:0000256" key="1">
    <source>
        <dbReference type="ARBA" id="ARBA00006987"/>
    </source>
</evidence>
<name>A0A937CRB9_9BURK</name>
<dbReference type="AlphaFoldDB" id="A0A937CRB9"/>
<reference evidence="3 4" key="1">
    <citation type="journal article" date="2017" name="Int. J. Syst. Evol. Microbiol.">
        <title>Ramlibacter monticola sp. nov., isolated from forest soil.</title>
        <authorList>
            <person name="Chaudhary D.K."/>
            <person name="Kim J."/>
        </authorList>
    </citation>
    <scope>NUCLEOTIDE SEQUENCE [LARGE SCALE GENOMIC DNA]</scope>
    <source>
        <strain evidence="3 4">KACC 19175</strain>
    </source>
</reference>
<dbReference type="PANTHER" id="PTHR42928:SF5">
    <property type="entry name" value="BLR1237 PROTEIN"/>
    <property type="match status" value="1"/>
</dbReference>
<dbReference type="Pfam" id="PF03401">
    <property type="entry name" value="TctC"/>
    <property type="match status" value="1"/>
</dbReference>
<keyword evidence="4" id="KW-1185">Reference proteome</keyword>
<dbReference type="InterPro" id="IPR042100">
    <property type="entry name" value="Bug_dom1"/>
</dbReference>
<dbReference type="CDD" id="cd07012">
    <property type="entry name" value="PBP2_Bug_TTT"/>
    <property type="match status" value="1"/>
</dbReference>
<proteinExistence type="inferred from homology"/>
<feature type="chain" id="PRO_5037393161" evidence="2">
    <location>
        <begin position="25"/>
        <end position="325"/>
    </location>
</feature>
<keyword evidence="2" id="KW-0732">Signal</keyword>
<protein>
    <submittedName>
        <fullName evidence="3">Tripartite tricarboxylate transporter substrate binding protein</fullName>
    </submittedName>
</protein>
<dbReference type="Proteomes" id="UP000599109">
    <property type="component" value="Unassembled WGS sequence"/>
</dbReference>
<feature type="signal peptide" evidence="2">
    <location>
        <begin position="1"/>
        <end position="24"/>
    </location>
</feature>
<dbReference type="PIRSF" id="PIRSF017082">
    <property type="entry name" value="YflP"/>
    <property type="match status" value="1"/>
</dbReference>
<dbReference type="SUPFAM" id="SSF53850">
    <property type="entry name" value="Periplasmic binding protein-like II"/>
    <property type="match status" value="1"/>
</dbReference>
<dbReference type="EMBL" id="JAEQNE010000001">
    <property type="protein sequence ID" value="MBL0390720.1"/>
    <property type="molecule type" value="Genomic_DNA"/>
</dbReference>
<comment type="similarity">
    <text evidence="1">Belongs to the UPF0065 (bug) family.</text>
</comment>
<organism evidence="3 4">
    <name type="scientific">Ramlibacter monticola</name>
    <dbReference type="NCBI Taxonomy" id="1926872"/>
    <lineage>
        <taxon>Bacteria</taxon>
        <taxon>Pseudomonadati</taxon>
        <taxon>Pseudomonadota</taxon>
        <taxon>Betaproteobacteria</taxon>
        <taxon>Burkholderiales</taxon>
        <taxon>Comamonadaceae</taxon>
        <taxon>Ramlibacter</taxon>
    </lineage>
</organism>
<gene>
    <name evidence="3" type="ORF">JJ685_06135</name>
</gene>
<evidence type="ECO:0000256" key="2">
    <source>
        <dbReference type="SAM" id="SignalP"/>
    </source>
</evidence>
<dbReference type="Gene3D" id="3.40.190.150">
    <property type="entry name" value="Bordetella uptake gene, domain 1"/>
    <property type="match status" value="1"/>
</dbReference>
<dbReference type="PANTHER" id="PTHR42928">
    <property type="entry name" value="TRICARBOXYLATE-BINDING PROTEIN"/>
    <property type="match status" value="1"/>
</dbReference>